<name>A0A1X7I563_9BACT</name>
<dbReference type="Proteomes" id="UP000193804">
    <property type="component" value="Unassembled WGS sequence"/>
</dbReference>
<reference evidence="6" key="1">
    <citation type="submission" date="2017-04" db="EMBL/GenBank/DDBJ databases">
        <authorList>
            <person name="Varghese N."/>
            <person name="Submissions S."/>
        </authorList>
    </citation>
    <scope>NUCLEOTIDE SEQUENCE [LARGE SCALE GENOMIC DNA]</scope>
    <source>
        <strain evidence="6">DSM 4125</strain>
    </source>
</reference>
<proteinExistence type="inferred from homology"/>
<dbReference type="EMBL" id="FXAW01000001">
    <property type="protein sequence ID" value="SMG09593.1"/>
    <property type="molecule type" value="Genomic_DNA"/>
</dbReference>
<keyword evidence="3" id="KW-0326">Glycosidase</keyword>
<evidence type="ECO:0000256" key="2">
    <source>
        <dbReference type="ARBA" id="ARBA00022801"/>
    </source>
</evidence>
<gene>
    <name evidence="5" type="ORF">SAMN05661096_00235</name>
</gene>
<dbReference type="InterPro" id="IPR006047">
    <property type="entry name" value="GH13_cat_dom"/>
</dbReference>
<keyword evidence="2" id="KW-0378">Hydrolase</keyword>
<dbReference type="NCBIfam" id="NF008183">
    <property type="entry name" value="PRK10933.1"/>
    <property type="match status" value="1"/>
</dbReference>
<dbReference type="GO" id="GO:0009313">
    <property type="term" value="P:oligosaccharide catabolic process"/>
    <property type="evidence" value="ECO:0007669"/>
    <property type="project" value="TreeGrafter"/>
</dbReference>
<evidence type="ECO:0000313" key="5">
    <source>
        <dbReference type="EMBL" id="SMG09593.1"/>
    </source>
</evidence>
<protein>
    <submittedName>
        <fullName evidence="5">Oligo-1,6-glucosidase</fullName>
    </submittedName>
</protein>
<dbReference type="Pfam" id="PF00128">
    <property type="entry name" value="Alpha-amylase"/>
    <property type="match status" value="1"/>
</dbReference>
<dbReference type="CDD" id="cd11333">
    <property type="entry name" value="AmyAc_SI_OligoGlu_DGase"/>
    <property type="match status" value="1"/>
</dbReference>
<dbReference type="RefSeq" id="WP_085515254.1">
    <property type="nucleotide sequence ID" value="NZ_FXAW01000001.1"/>
</dbReference>
<dbReference type="PANTHER" id="PTHR10357:SF184">
    <property type="entry name" value="OLIGO-1,6-GLUCOSIDASE 1"/>
    <property type="match status" value="1"/>
</dbReference>
<sequence>MTWWKEAIVYQIYPRSFKDSNGDGIGDLPGIFSKLDYIQSIGVDVIWLCPIYQSPNHDNGYDISDYRQIMIDFGDMSDFDQLLEGIHERGMKLIMDIVPNHTSDEHRWFKASCESEDNPFRDYYIWRKGEMDKLPNNWPSFFSGDAWDYDEKTQSHYLHLFSKKQPDLNWENPKVRQEMYEIMHFWFKKGIDGFRMDVVSLISKLPGLPDSESNVFTEIISQYYANGPKVHKYLKEMHKEVFQHYDCMTVGEGPGITLDNALNYVGEDRNELNMVFHFGHMYIDNGPGGKYDPIPFDLVDMKKVFNAWDEKLAAKGWGSIFLGNHDFPRVVSRFGNDGLYWQESAKLIATLLLCMRGTPYIFQGDEIGMTNVAYQSIDEYRDIETLNSWKDAMLKGADSENFMKLVHQQSRDNARTPFQWNNSRNGGFSEKHPWLKSNDNFETINVEKQENDEHSILNYYRKMIEYRKQNPDLVDGNYQCYEVEHPELFLFKRWSDKNEYWVLLNFSENHHNVAMQFPQSISLEVNNYGEPNGINRLRPWEAKVLKV</sequence>
<dbReference type="SUPFAM" id="SSF51445">
    <property type="entry name" value="(Trans)glycosidases"/>
    <property type="match status" value="1"/>
</dbReference>
<dbReference type="PANTHER" id="PTHR10357">
    <property type="entry name" value="ALPHA-AMYLASE FAMILY MEMBER"/>
    <property type="match status" value="1"/>
</dbReference>
<evidence type="ECO:0000313" key="6">
    <source>
        <dbReference type="Proteomes" id="UP000193804"/>
    </source>
</evidence>
<dbReference type="AlphaFoldDB" id="A0A1X7I563"/>
<dbReference type="InterPro" id="IPR045857">
    <property type="entry name" value="O16G_dom_2"/>
</dbReference>
<dbReference type="FunFam" id="3.90.400.10:FF:000002">
    <property type="entry name" value="Sucrose isomerase"/>
    <property type="match status" value="1"/>
</dbReference>
<comment type="similarity">
    <text evidence="1">Belongs to the glycosyl hydrolase 13 family.</text>
</comment>
<dbReference type="SMART" id="SM00642">
    <property type="entry name" value="Aamy"/>
    <property type="match status" value="1"/>
</dbReference>
<evidence type="ECO:0000259" key="4">
    <source>
        <dbReference type="SMART" id="SM00642"/>
    </source>
</evidence>
<dbReference type="OrthoDB" id="9806009at2"/>
<feature type="domain" description="Glycosyl hydrolase family 13 catalytic" evidence="4">
    <location>
        <begin position="11"/>
        <end position="415"/>
    </location>
</feature>
<evidence type="ECO:0000256" key="3">
    <source>
        <dbReference type="ARBA" id="ARBA00023295"/>
    </source>
</evidence>
<dbReference type="STRING" id="1028.SAMN05661096_00235"/>
<dbReference type="Gene3D" id="3.90.400.10">
    <property type="entry name" value="Oligo-1,6-glucosidase, Domain 2"/>
    <property type="match status" value="1"/>
</dbReference>
<dbReference type="GO" id="GO:0004556">
    <property type="term" value="F:alpha-amylase activity"/>
    <property type="evidence" value="ECO:0007669"/>
    <property type="project" value="TreeGrafter"/>
</dbReference>
<organism evidence="5 6">
    <name type="scientific">Marivirga sericea</name>
    <dbReference type="NCBI Taxonomy" id="1028"/>
    <lineage>
        <taxon>Bacteria</taxon>
        <taxon>Pseudomonadati</taxon>
        <taxon>Bacteroidota</taxon>
        <taxon>Cytophagia</taxon>
        <taxon>Cytophagales</taxon>
        <taxon>Marivirgaceae</taxon>
        <taxon>Marivirga</taxon>
    </lineage>
</organism>
<dbReference type="InterPro" id="IPR017853">
    <property type="entry name" value="GH"/>
</dbReference>
<dbReference type="Gene3D" id="3.20.20.80">
    <property type="entry name" value="Glycosidases"/>
    <property type="match status" value="1"/>
</dbReference>
<keyword evidence="6" id="KW-1185">Reference proteome</keyword>
<dbReference type="FunFam" id="3.20.20.80:FF:000064">
    <property type="entry name" value="Oligo-1,6-glucosidase"/>
    <property type="match status" value="2"/>
</dbReference>
<dbReference type="SUPFAM" id="SSF51011">
    <property type="entry name" value="Glycosyl hydrolase domain"/>
    <property type="match status" value="1"/>
</dbReference>
<evidence type="ECO:0000256" key="1">
    <source>
        <dbReference type="ARBA" id="ARBA00008061"/>
    </source>
</evidence>
<dbReference type="InterPro" id="IPR013780">
    <property type="entry name" value="Glyco_hydro_b"/>
</dbReference>
<accession>A0A1X7I563</accession>
<dbReference type="Gene3D" id="2.60.40.1180">
    <property type="entry name" value="Golgi alpha-mannosidase II"/>
    <property type="match status" value="1"/>
</dbReference>